<keyword evidence="1" id="KW-0378">Hydrolase</keyword>
<dbReference type="PANTHER" id="PTHR46066">
    <property type="entry name" value="CHITINASE DOMAIN-CONTAINING PROTEIN 1 FAMILY MEMBER"/>
    <property type="match status" value="1"/>
</dbReference>
<name>A0A414J7P9_9FIRM</name>
<gene>
    <name evidence="1" type="ORF">DW740_06450</name>
</gene>
<evidence type="ECO:0000313" key="2">
    <source>
        <dbReference type="Proteomes" id="UP000283745"/>
    </source>
</evidence>
<accession>A0A414J7P9</accession>
<dbReference type="PANTHER" id="PTHR46066:SF2">
    <property type="entry name" value="CHITINASE DOMAIN-CONTAINING PROTEIN 1"/>
    <property type="match status" value="1"/>
</dbReference>
<dbReference type="AlphaFoldDB" id="A0A414J7P9"/>
<dbReference type="PROSITE" id="PS51910">
    <property type="entry name" value="GH18_2"/>
    <property type="match status" value="1"/>
</dbReference>
<dbReference type="Proteomes" id="UP000283745">
    <property type="component" value="Unassembled WGS sequence"/>
</dbReference>
<dbReference type="RefSeq" id="WP_118039159.1">
    <property type="nucleotide sequence ID" value="NZ_CABJFK010000004.1"/>
</dbReference>
<sequence>MKHGTEKQMKKQQKPVVIVCILILVLAAVGVGTHFIKKYIPTKERMDLTEYYGQTGEDEMTVILGTDIMETKAVKSGDRVYLPLDMVNTYLNQRYYWDSANQQILYATPSELQYYPASGSGDSEVWLKDDTVYLNLDFIKKYTDLDAYVYDNPSRIAIQHQFTSVNTVTVKKDTSIRYRGGIKSLILTDVSKGTTLLYMEALEDWVQVATMDGYIGYVRKDTLSDMETKDFERDFQKEEYTYLTMEDKVNLSWHQVTTQEANAYLADSIANISGVNVISPTWFYIQDTAGNIGNIASADYVSLAHERGLKVWGLIDNFTADVSTTETLSQLASRQNIIQQLVQAALSVGLDGINVDFESLSEDAGPHFLEFLRELSIECHKNNLVVSVDNPVPEDFTSHYDRKEQGLVVDYIIIMGYDEHYVGSDAGSVASLPWVEQGVQDTVTEVTPERTILAIPFYTRLWKTAGGAVTSEAIGMDEAQNVLSANAVEPVWDGSVGQNYATFEQDNSTYQIWLEDAQSIAEKVKLIPKYNLAGVAQWKLGFENSSIWQTISDNLQAAS</sequence>
<protein>
    <submittedName>
        <fullName evidence="1">Glycosyl hydrolase family 18</fullName>
    </submittedName>
</protein>
<dbReference type="Gene3D" id="3.20.20.80">
    <property type="entry name" value="Glycosidases"/>
    <property type="match status" value="1"/>
</dbReference>
<dbReference type="Gene3D" id="2.30.30.40">
    <property type="entry name" value="SH3 Domains"/>
    <property type="match status" value="1"/>
</dbReference>
<dbReference type="GO" id="GO:0005975">
    <property type="term" value="P:carbohydrate metabolic process"/>
    <property type="evidence" value="ECO:0007669"/>
    <property type="project" value="InterPro"/>
</dbReference>
<organism evidence="1 2">
    <name type="scientific">Blautia obeum</name>
    <dbReference type="NCBI Taxonomy" id="40520"/>
    <lineage>
        <taxon>Bacteria</taxon>
        <taxon>Bacillati</taxon>
        <taxon>Bacillota</taxon>
        <taxon>Clostridia</taxon>
        <taxon>Lachnospirales</taxon>
        <taxon>Lachnospiraceae</taxon>
        <taxon>Blautia</taxon>
    </lineage>
</organism>
<dbReference type="Gene3D" id="3.10.50.10">
    <property type="match status" value="1"/>
</dbReference>
<dbReference type="EMBL" id="QSKF01000004">
    <property type="protein sequence ID" value="RHE40524.1"/>
    <property type="molecule type" value="Genomic_DNA"/>
</dbReference>
<dbReference type="GO" id="GO:0016787">
    <property type="term" value="F:hydrolase activity"/>
    <property type="evidence" value="ECO:0007669"/>
    <property type="project" value="UniProtKB-KW"/>
</dbReference>
<dbReference type="InterPro" id="IPR029070">
    <property type="entry name" value="Chitinase_insertion_sf"/>
</dbReference>
<proteinExistence type="predicted"/>
<comment type="caution">
    <text evidence="1">The sequence shown here is derived from an EMBL/GenBank/DDBJ whole genome shotgun (WGS) entry which is preliminary data.</text>
</comment>
<dbReference type="SUPFAM" id="SSF51445">
    <property type="entry name" value="(Trans)glycosidases"/>
    <property type="match status" value="1"/>
</dbReference>
<evidence type="ECO:0000313" key="1">
    <source>
        <dbReference type="EMBL" id="RHE40524.1"/>
    </source>
</evidence>
<dbReference type="InterPro" id="IPR011583">
    <property type="entry name" value="Chitinase_II/V-like_cat"/>
</dbReference>
<dbReference type="InterPro" id="IPR017853">
    <property type="entry name" value="GH"/>
</dbReference>
<dbReference type="Pfam" id="PF00704">
    <property type="entry name" value="Glyco_hydro_18"/>
    <property type="match status" value="1"/>
</dbReference>
<dbReference type="GO" id="GO:0008061">
    <property type="term" value="F:chitin binding"/>
    <property type="evidence" value="ECO:0007669"/>
    <property type="project" value="InterPro"/>
</dbReference>
<reference evidence="1 2" key="1">
    <citation type="submission" date="2018-08" db="EMBL/GenBank/DDBJ databases">
        <title>A genome reference for cultivated species of the human gut microbiota.</title>
        <authorList>
            <person name="Zou Y."/>
            <person name="Xue W."/>
            <person name="Luo G."/>
        </authorList>
    </citation>
    <scope>NUCLEOTIDE SEQUENCE [LARGE SCALE GENOMIC DNA]</scope>
    <source>
        <strain evidence="1 2">AM28-23</strain>
    </source>
</reference>
<dbReference type="InterPro" id="IPR001223">
    <property type="entry name" value="Glyco_hydro18_cat"/>
</dbReference>
<dbReference type="SMART" id="SM00636">
    <property type="entry name" value="Glyco_18"/>
    <property type="match status" value="1"/>
</dbReference>